<dbReference type="PRINTS" id="PR00385">
    <property type="entry name" value="P450"/>
</dbReference>
<feature type="binding site" description="axial binding residue" evidence="7">
    <location>
        <position position="463"/>
    </location>
    <ligand>
        <name>heme</name>
        <dbReference type="ChEBI" id="CHEBI:30413"/>
    </ligand>
    <ligandPart>
        <name>Fe</name>
        <dbReference type="ChEBI" id="CHEBI:18248"/>
    </ligandPart>
</feature>
<dbReference type="InterPro" id="IPR002401">
    <property type="entry name" value="Cyt_P450_E_grp-I"/>
</dbReference>
<feature type="transmembrane region" description="Helical" evidence="9">
    <location>
        <begin position="15"/>
        <end position="36"/>
    </location>
</feature>
<evidence type="ECO:0000256" key="2">
    <source>
        <dbReference type="ARBA" id="ARBA00010617"/>
    </source>
</evidence>
<evidence type="ECO:0008006" key="12">
    <source>
        <dbReference type="Google" id="ProtNLM"/>
    </source>
</evidence>
<evidence type="ECO:0000256" key="6">
    <source>
        <dbReference type="ARBA" id="ARBA00023033"/>
    </source>
</evidence>
<evidence type="ECO:0000256" key="5">
    <source>
        <dbReference type="ARBA" id="ARBA00023004"/>
    </source>
</evidence>
<dbReference type="GO" id="GO:0020037">
    <property type="term" value="F:heme binding"/>
    <property type="evidence" value="ECO:0007669"/>
    <property type="project" value="InterPro"/>
</dbReference>
<keyword evidence="5 7" id="KW-0408">Iron</keyword>
<keyword evidence="9" id="KW-0472">Membrane</keyword>
<gene>
    <name evidence="10" type="ORF">M409DRAFT_25245</name>
</gene>
<evidence type="ECO:0000256" key="7">
    <source>
        <dbReference type="PIRSR" id="PIRSR602401-1"/>
    </source>
</evidence>
<accession>A0A6A6CG25</accession>
<evidence type="ECO:0000256" key="8">
    <source>
        <dbReference type="RuleBase" id="RU000461"/>
    </source>
</evidence>
<dbReference type="PANTHER" id="PTHR24305">
    <property type="entry name" value="CYTOCHROME P450"/>
    <property type="match status" value="1"/>
</dbReference>
<protein>
    <recommendedName>
        <fullName evidence="12">Cytochrome P450</fullName>
    </recommendedName>
</protein>
<dbReference type="EMBL" id="ML993604">
    <property type="protein sequence ID" value="KAF2164366.1"/>
    <property type="molecule type" value="Genomic_DNA"/>
</dbReference>
<evidence type="ECO:0000256" key="9">
    <source>
        <dbReference type="SAM" id="Phobius"/>
    </source>
</evidence>
<dbReference type="InterPro" id="IPR017972">
    <property type="entry name" value="Cyt_P450_CS"/>
</dbReference>
<evidence type="ECO:0000256" key="1">
    <source>
        <dbReference type="ARBA" id="ARBA00001971"/>
    </source>
</evidence>
<evidence type="ECO:0000256" key="3">
    <source>
        <dbReference type="ARBA" id="ARBA00022723"/>
    </source>
</evidence>
<evidence type="ECO:0000256" key="4">
    <source>
        <dbReference type="ARBA" id="ARBA00023002"/>
    </source>
</evidence>
<dbReference type="PRINTS" id="PR00463">
    <property type="entry name" value="EP450I"/>
</dbReference>
<dbReference type="InterPro" id="IPR036396">
    <property type="entry name" value="Cyt_P450_sf"/>
</dbReference>
<keyword evidence="3 7" id="KW-0479">Metal-binding</keyword>
<dbReference type="Proteomes" id="UP000799537">
    <property type="component" value="Unassembled WGS sequence"/>
</dbReference>
<organism evidence="10 11">
    <name type="scientific">Zasmidium cellare ATCC 36951</name>
    <dbReference type="NCBI Taxonomy" id="1080233"/>
    <lineage>
        <taxon>Eukaryota</taxon>
        <taxon>Fungi</taxon>
        <taxon>Dikarya</taxon>
        <taxon>Ascomycota</taxon>
        <taxon>Pezizomycotina</taxon>
        <taxon>Dothideomycetes</taxon>
        <taxon>Dothideomycetidae</taxon>
        <taxon>Mycosphaerellales</taxon>
        <taxon>Mycosphaerellaceae</taxon>
        <taxon>Zasmidium</taxon>
    </lineage>
</organism>
<dbReference type="GO" id="GO:0004497">
    <property type="term" value="F:monooxygenase activity"/>
    <property type="evidence" value="ECO:0007669"/>
    <property type="project" value="UniProtKB-KW"/>
</dbReference>
<keyword evidence="6 8" id="KW-0503">Monooxygenase</keyword>
<dbReference type="SUPFAM" id="SSF48264">
    <property type="entry name" value="Cytochrome P450"/>
    <property type="match status" value="1"/>
</dbReference>
<keyword evidence="11" id="KW-1185">Reference proteome</keyword>
<dbReference type="InterPro" id="IPR050121">
    <property type="entry name" value="Cytochrome_P450_monoxygenase"/>
</dbReference>
<keyword evidence="7 8" id="KW-0349">Heme</keyword>
<dbReference type="RefSeq" id="XP_033665255.1">
    <property type="nucleotide sequence ID" value="XM_033807603.1"/>
</dbReference>
<dbReference type="OrthoDB" id="3945418at2759"/>
<comment type="cofactor">
    <cofactor evidence="1 7">
        <name>heme</name>
        <dbReference type="ChEBI" id="CHEBI:30413"/>
    </cofactor>
</comment>
<reference evidence="10" key="1">
    <citation type="journal article" date="2020" name="Stud. Mycol.">
        <title>101 Dothideomycetes genomes: a test case for predicting lifestyles and emergence of pathogens.</title>
        <authorList>
            <person name="Haridas S."/>
            <person name="Albert R."/>
            <person name="Binder M."/>
            <person name="Bloem J."/>
            <person name="Labutti K."/>
            <person name="Salamov A."/>
            <person name="Andreopoulos B."/>
            <person name="Baker S."/>
            <person name="Barry K."/>
            <person name="Bills G."/>
            <person name="Bluhm B."/>
            <person name="Cannon C."/>
            <person name="Castanera R."/>
            <person name="Culley D."/>
            <person name="Daum C."/>
            <person name="Ezra D."/>
            <person name="Gonzalez J."/>
            <person name="Henrissat B."/>
            <person name="Kuo A."/>
            <person name="Liang C."/>
            <person name="Lipzen A."/>
            <person name="Lutzoni F."/>
            <person name="Magnuson J."/>
            <person name="Mondo S."/>
            <person name="Nolan M."/>
            <person name="Ohm R."/>
            <person name="Pangilinan J."/>
            <person name="Park H.-J."/>
            <person name="Ramirez L."/>
            <person name="Alfaro M."/>
            <person name="Sun H."/>
            <person name="Tritt A."/>
            <person name="Yoshinaga Y."/>
            <person name="Zwiers L.-H."/>
            <person name="Turgeon B."/>
            <person name="Goodwin S."/>
            <person name="Spatafora J."/>
            <person name="Crous P."/>
            <person name="Grigoriev I."/>
        </authorList>
    </citation>
    <scope>NUCLEOTIDE SEQUENCE</scope>
    <source>
        <strain evidence="10">ATCC 36951</strain>
    </source>
</reference>
<keyword evidence="9" id="KW-1133">Transmembrane helix</keyword>
<dbReference type="InterPro" id="IPR001128">
    <property type="entry name" value="Cyt_P450"/>
</dbReference>
<dbReference type="Gene3D" id="1.10.630.10">
    <property type="entry name" value="Cytochrome P450"/>
    <property type="match status" value="1"/>
</dbReference>
<dbReference type="GeneID" id="54560875"/>
<evidence type="ECO:0000313" key="10">
    <source>
        <dbReference type="EMBL" id="KAF2164366.1"/>
    </source>
</evidence>
<dbReference type="GO" id="GO:0005506">
    <property type="term" value="F:iron ion binding"/>
    <property type="evidence" value="ECO:0007669"/>
    <property type="project" value="InterPro"/>
</dbReference>
<sequence>MSSLLSTLPLHQPTLPNILLSLLTALTLYLLTLALYRLYLHPLSRFPGPTLAALTYLYEIHHDVFTTPNGQFATHLNTLHARYGPIIRCSPDEIHVQDSAWFDTLIGGPGHVRDKWAKANRANGSPGSLASATGHELHRMRRGALNPFFSKRTVDQLETSIRAKTEKLCAKIAEYAREEKVVELGTAFTALTLDVITEYCYDKCQNCLDEEDFAPRWKALMMQLFESTPVAKHFPIVAQTLASLPRFVVKYLNPGFVPFFEAQDLIQDQARQIWLAEQKNPSKPTSEDERPKTIFHGILNSNLPPQEKSMQRMADEAFVLIVAGGETTARVATVILANLLQNPTLYQRLRKEIANVMSGPELPSTRQLEDIPLMRAVVQEGIRIAAPVTSRPMLIAPNEEMRYKEWVIPRSTPTSMTLQSVLFDPEIFPSPHTFDPERWIRAAEEGKRLDRFLVTFSKGTRMCIGTNVAYAEMYLAVAALVARFDFEFVDFDMKRDLEVTRDTFVGMPSKESRGVRVKVSSVVK</sequence>
<dbReference type="CDD" id="cd11062">
    <property type="entry name" value="CYP58-like"/>
    <property type="match status" value="1"/>
</dbReference>
<keyword evidence="9" id="KW-0812">Transmembrane</keyword>
<dbReference type="PANTHER" id="PTHR24305:SF157">
    <property type="entry name" value="N-ACETYLTRYPTOPHAN 6-HYDROXYLASE IVOC-RELATED"/>
    <property type="match status" value="1"/>
</dbReference>
<dbReference type="Pfam" id="PF00067">
    <property type="entry name" value="p450"/>
    <property type="match status" value="1"/>
</dbReference>
<evidence type="ECO:0000313" key="11">
    <source>
        <dbReference type="Proteomes" id="UP000799537"/>
    </source>
</evidence>
<dbReference type="PROSITE" id="PS00086">
    <property type="entry name" value="CYTOCHROME_P450"/>
    <property type="match status" value="1"/>
</dbReference>
<dbReference type="GO" id="GO:0016705">
    <property type="term" value="F:oxidoreductase activity, acting on paired donors, with incorporation or reduction of molecular oxygen"/>
    <property type="evidence" value="ECO:0007669"/>
    <property type="project" value="InterPro"/>
</dbReference>
<comment type="similarity">
    <text evidence="2 8">Belongs to the cytochrome P450 family.</text>
</comment>
<proteinExistence type="inferred from homology"/>
<name>A0A6A6CG25_ZASCE</name>
<keyword evidence="4 8" id="KW-0560">Oxidoreductase</keyword>
<dbReference type="AlphaFoldDB" id="A0A6A6CG25"/>